<keyword evidence="2" id="KW-1185">Reference proteome</keyword>
<dbReference type="Proteomes" id="UP000658980">
    <property type="component" value="Unassembled WGS sequence"/>
</dbReference>
<comment type="caution">
    <text evidence="1">The sequence shown here is derived from an EMBL/GenBank/DDBJ whole genome shotgun (WGS) entry which is preliminary data.</text>
</comment>
<reference evidence="1 2" key="1">
    <citation type="submission" date="2020-08" db="EMBL/GenBank/DDBJ databases">
        <title>A Genomic Blueprint of the Chicken Gut Microbiome.</title>
        <authorList>
            <person name="Gilroy R."/>
            <person name="Ravi A."/>
            <person name="Getino M."/>
            <person name="Pursley I."/>
            <person name="Horton D.L."/>
            <person name="Alikhan N.-F."/>
            <person name="Baker D."/>
            <person name="Gharbi K."/>
            <person name="Hall N."/>
            <person name="Watson M."/>
            <person name="Adriaenssens E.M."/>
            <person name="Foster-Nyarko E."/>
            <person name="Jarju S."/>
            <person name="Secka A."/>
            <person name="Antonio M."/>
            <person name="Oren A."/>
            <person name="Chaudhuri R."/>
            <person name="La Ragione R.M."/>
            <person name="Hildebrand F."/>
            <person name="Pallen M.J."/>
        </authorList>
    </citation>
    <scope>NUCLEOTIDE SEQUENCE [LARGE SCALE GENOMIC DNA]</scope>
    <source>
        <strain evidence="1 2">Sa1BUA13</strain>
    </source>
</reference>
<proteinExistence type="predicted"/>
<protein>
    <submittedName>
        <fullName evidence="1">DNA-binding protein</fullName>
    </submittedName>
</protein>
<evidence type="ECO:0000313" key="1">
    <source>
        <dbReference type="EMBL" id="MBD8013851.1"/>
    </source>
</evidence>
<gene>
    <name evidence="1" type="ORF">H9630_03390</name>
</gene>
<name>A0ABR8WAW2_9BACL</name>
<dbReference type="EMBL" id="JACSPU010000001">
    <property type="protein sequence ID" value="MBD8013851.1"/>
    <property type="molecule type" value="Genomic_DNA"/>
</dbReference>
<dbReference type="GO" id="GO:0003677">
    <property type="term" value="F:DNA binding"/>
    <property type="evidence" value="ECO:0007669"/>
    <property type="project" value="UniProtKB-KW"/>
</dbReference>
<accession>A0ABR8WAW2</accession>
<keyword evidence="1" id="KW-0238">DNA-binding</keyword>
<evidence type="ECO:0000313" key="2">
    <source>
        <dbReference type="Proteomes" id="UP000658980"/>
    </source>
</evidence>
<organism evidence="1 2">
    <name type="scientific">Planococcus wigleyi</name>
    <dbReference type="NCBI Taxonomy" id="2762216"/>
    <lineage>
        <taxon>Bacteria</taxon>
        <taxon>Bacillati</taxon>
        <taxon>Bacillota</taxon>
        <taxon>Bacilli</taxon>
        <taxon>Bacillales</taxon>
        <taxon>Caryophanaceae</taxon>
        <taxon>Planococcus</taxon>
    </lineage>
</organism>
<sequence>MSAEDFRTIVREEVALATKHLEPRKELPHFLTRQEMMEVLRISDSKSFELLGRPDFPVCREFGVKIYTDKLFQWIDRHTTWVEENTKYYRSTS</sequence>